<evidence type="ECO:0000313" key="1">
    <source>
        <dbReference type="EMBL" id="BBE52939.1"/>
    </source>
</evidence>
<protein>
    <submittedName>
        <fullName evidence="1">Bacteriocin</fullName>
    </submittedName>
</protein>
<dbReference type="EMBL" id="LC389591">
    <property type="protein sequence ID" value="BBE52939.1"/>
    <property type="molecule type" value="Genomic_DNA"/>
</dbReference>
<gene>
    <name evidence="1" type="primary">gasX</name>
    <name evidence="2" type="ORF">J3E67_001854</name>
</gene>
<proteinExistence type="predicted"/>
<dbReference type="EMBL" id="CP071801">
    <property type="protein sequence ID" value="QTD67390.1"/>
    <property type="molecule type" value="Genomic_DNA"/>
</dbReference>
<dbReference type="RefSeq" id="WP_049160222.1">
    <property type="nucleotide sequence ID" value="NZ_CABHMU010000034.1"/>
</dbReference>
<accession>A0A2Z6GGD6</accession>
<name>A0A2Z6GGD6_LACGS</name>
<organism evidence="1">
    <name type="scientific">Lactobacillus gasseri</name>
    <dbReference type="NCBI Taxonomy" id="1596"/>
    <lineage>
        <taxon>Bacteria</taxon>
        <taxon>Bacillati</taxon>
        <taxon>Bacillota</taxon>
        <taxon>Bacilli</taxon>
        <taxon>Lactobacillales</taxon>
        <taxon>Lactobacillaceae</taxon>
        <taxon>Lactobacillus</taxon>
    </lineage>
</organism>
<dbReference type="PROSITE" id="PS51257">
    <property type="entry name" value="PROKAR_LIPOPROTEIN"/>
    <property type="match status" value="1"/>
</dbReference>
<reference evidence="2" key="2">
    <citation type="submission" date="2021-03" db="EMBL/GenBank/DDBJ databases">
        <title>Whole genome sequence of Lactobacillus gasseri HL75.</title>
        <authorList>
            <person name="Kim J.-M."/>
            <person name="Chung S.H."/>
            <person name="Kim J.-S."/>
        </authorList>
    </citation>
    <scope>NUCLEOTIDE SEQUENCE</scope>
    <source>
        <strain evidence="2">HL75</strain>
    </source>
</reference>
<evidence type="ECO:0000313" key="2">
    <source>
        <dbReference type="EMBL" id="QTD67390.1"/>
    </source>
</evidence>
<dbReference type="AlphaFoldDB" id="A0A2Z6GGD6"/>
<reference evidence="1" key="1">
    <citation type="journal article" date="2019" name="Appl. Environ. Microbiol.">
        <title>Homologous Expression and Characterization of Gassericin T and Gassericin S, a Novel Class IIb Bacteriocin Produced by Lactobacillus gasseri LA327.</title>
        <authorList>
            <person name="Kasuga G."/>
            <person name="Tanaka M."/>
            <person name="Harada Y."/>
            <person name="Nagashima H."/>
            <person name="Yamato T."/>
            <person name="Wakimoto A."/>
            <person name="Arakawa K."/>
            <person name="Kawai Y."/>
            <person name="Kok J."/>
            <person name="Masuda T."/>
        </authorList>
    </citation>
    <scope>NUCLEOTIDE SEQUENCE</scope>
    <source>
        <strain evidence="1">LA327</strain>
    </source>
</reference>
<sequence>MIEKVSKNELSRIYGGNNVNWGSVAGSCGKGAVMGIYFGNPILGCANGAATSLVLQTTSGIYKNYQKKR</sequence>
<dbReference type="Proteomes" id="UP000663932">
    <property type="component" value="Chromosome"/>
</dbReference>